<protein>
    <submittedName>
        <fullName evidence="2">Uncharacterized protein</fullName>
    </submittedName>
</protein>
<reference evidence="2" key="1">
    <citation type="journal article" date="2023" name="Mol. Phylogenet. Evol.">
        <title>Genome-scale phylogeny and comparative genomics of the fungal order Sordariales.</title>
        <authorList>
            <person name="Hensen N."/>
            <person name="Bonometti L."/>
            <person name="Westerberg I."/>
            <person name="Brannstrom I.O."/>
            <person name="Guillou S."/>
            <person name="Cros-Aarteil S."/>
            <person name="Calhoun S."/>
            <person name="Haridas S."/>
            <person name="Kuo A."/>
            <person name="Mondo S."/>
            <person name="Pangilinan J."/>
            <person name="Riley R."/>
            <person name="LaButti K."/>
            <person name="Andreopoulos B."/>
            <person name="Lipzen A."/>
            <person name="Chen C."/>
            <person name="Yan M."/>
            <person name="Daum C."/>
            <person name="Ng V."/>
            <person name="Clum A."/>
            <person name="Steindorff A."/>
            <person name="Ohm R.A."/>
            <person name="Martin F."/>
            <person name="Silar P."/>
            <person name="Natvig D.O."/>
            <person name="Lalanne C."/>
            <person name="Gautier V."/>
            <person name="Ament-Velasquez S.L."/>
            <person name="Kruys A."/>
            <person name="Hutchinson M.I."/>
            <person name="Powell A.J."/>
            <person name="Barry K."/>
            <person name="Miller A.N."/>
            <person name="Grigoriev I.V."/>
            <person name="Debuchy R."/>
            <person name="Gladieux P."/>
            <person name="Hiltunen Thoren M."/>
            <person name="Johannesson H."/>
        </authorList>
    </citation>
    <scope>NUCLEOTIDE SEQUENCE</scope>
    <source>
        <strain evidence="2">SMH4131-1</strain>
    </source>
</reference>
<gene>
    <name evidence="2" type="ORF">B0T19DRAFT_139067</name>
</gene>
<proteinExistence type="predicted"/>
<dbReference type="Proteomes" id="UP001286456">
    <property type="component" value="Unassembled WGS sequence"/>
</dbReference>
<evidence type="ECO:0000313" key="2">
    <source>
        <dbReference type="EMBL" id="KAK3333854.1"/>
    </source>
</evidence>
<organism evidence="2 3">
    <name type="scientific">Cercophora scortea</name>
    <dbReference type="NCBI Taxonomy" id="314031"/>
    <lineage>
        <taxon>Eukaryota</taxon>
        <taxon>Fungi</taxon>
        <taxon>Dikarya</taxon>
        <taxon>Ascomycota</taxon>
        <taxon>Pezizomycotina</taxon>
        <taxon>Sordariomycetes</taxon>
        <taxon>Sordariomycetidae</taxon>
        <taxon>Sordariales</taxon>
        <taxon>Lasiosphaeriaceae</taxon>
        <taxon>Cercophora</taxon>
    </lineage>
</organism>
<accession>A0AAE0IZ35</accession>
<sequence length="167" mass="18155">MHHASAVCSVLCPSCCVPPSWDPKSATRHPPLQAKAGQGRAKQTKAGRWAREASMDRLDRQRWPHHNPRAAPIARTPGLCAPNALRLPSGSLAAYQRPLQKTVRLPRSLAPPPNQQPDSMLVVMVVLTLGGVITVSGSDGCPSFHHDWPCRRFAASRRLKSGPRVSV</sequence>
<dbReference type="EMBL" id="JAUEPO010000002">
    <property type="protein sequence ID" value="KAK3333854.1"/>
    <property type="molecule type" value="Genomic_DNA"/>
</dbReference>
<evidence type="ECO:0000313" key="3">
    <source>
        <dbReference type="Proteomes" id="UP001286456"/>
    </source>
</evidence>
<reference evidence="2" key="2">
    <citation type="submission" date="2023-06" db="EMBL/GenBank/DDBJ databases">
        <authorList>
            <consortium name="Lawrence Berkeley National Laboratory"/>
            <person name="Haridas S."/>
            <person name="Hensen N."/>
            <person name="Bonometti L."/>
            <person name="Westerberg I."/>
            <person name="Brannstrom I.O."/>
            <person name="Guillou S."/>
            <person name="Cros-Aarteil S."/>
            <person name="Calhoun S."/>
            <person name="Kuo A."/>
            <person name="Mondo S."/>
            <person name="Pangilinan J."/>
            <person name="Riley R."/>
            <person name="Labutti K."/>
            <person name="Andreopoulos B."/>
            <person name="Lipzen A."/>
            <person name="Chen C."/>
            <person name="Yanf M."/>
            <person name="Daum C."/>
            <person name="Ng V."/>
            <person name="Clum A."/>
            <person name="Steindorff A."/>
            <person name="Ohm R."/>
            <person name="Martin F."/>
            <person name="Silar P."/>
            <person name="Natvig D."/>
            <person name="Lalanne C."/>
            <person name="Gautier V."/>
            <person name="Ament-Velasquez S.L."/>
            <person name="Kruys A."/>
            <person name="Hutchinson M.I."/>
            <person name="Powell A.J."/>
            <person name="Barry K."/>
            <person name="Miller A.N."/>
            <person name="Grigoriev I.V."/>
            <person name="Debuchy R."/>
            <person name="Gladieux P."/>
            <person name="Thoren M.H."/>
            <person name="Johannesson H."/>
        </authorList>
    </citation>
    <scope>NUCLEOTIDE SEQUENCE</scope>
    <source>
        <strain evidence="2">SMH4131-1</strain>
    </source>
</reference>
<evidence type="ECO:0000256" key="1">
    <source>
        <dbReference type="SAM" id="MobiDB-lite"/>
    </source>
</evidence>
<name>A0AAE0IZ35_9PEZI</name>
<feature type="region of interest" description="Disordered" evidence="1">
    <location>
        <begin position="23"/>
        <end position="53"/>
    </location>
</feature>
<comment type="caution">
    <text evidence="2">The sequence shown here is derived from an EMBL/GenBank/DDBJ whole genome shotgun (WGS) entry which is preliminary data.</text>
</comment>
<keyword evidence="3" id="KW-1185">Reference proteome</keyword>
<dbReference type="AlphaFoldDB" id="A0AAE0IZ35"/>